<keyword evidence="7" id="KW-0808">Transferase</keyword>
<dbReference type="GO" id="GO:0015020">
    <property type="term" value="F:glucuronosyltransferase activity"/>
    <property type="evidence" value="ECO:0007669"/>
    <property type="project" value="TreeGrafter"/>
</dbReference>
<dbReference type="GO" id="GO:0035269">
    <property type="term" value="P:protein O-linked glycosylation via mannose"/>
    <property type="evidence" value="ECO:0007669"/>
    <property type="project" value="TreeGrafter"/>
</dbReference>
<keyword evidence="2" id="KW-0812">Transmembrane</keyword>
<organism evidence="7 8">
    <name type="scientific">Grifola frondosa</name>
    <name type="common">Maitake</name>
    <name type="synonym">Polyporus frondosus</name>
    <dbReference type="NCBI Taxonomy" id="5627"/>
    <lineage>
        <taxon>Eukaryota</taxon>
        <taxon>Fungi</taxon>
        <taxon>Dikarya</taxon>
        <taxon>Basidiomycota</taxon>
        <taxon>Agaricomycotina</taxon>
        <taxon>Agaricomycetes</taxon>
        <taxon>Polyporales</taxon>
        <taxon>Grifolaceae</taxon>
        <taxon>Grifola</taxon>
    </lineage>
</organism>
<comment type="subcellular location">
    <subcellularLocation>
        <location evidence="1">Membrane</location>
        <topology evidence="1">Single-pass type II membrane protein</topology>
    </subcellularLocation>
</comment>
<evidence type="ECO:0000256" key="6">
    <source>
        <dbReference type="ARBA" id="ARBA00023180"/>
    </source>
</evidence>
<dbReference type="GO" id="GO:0016020">
    <property type="term" value="C:membrane"/>
    <property type="evidence" value="ECO:0007669"/>
    <property type="project" value="UniProtKB-SubCell"/>
</dbReference>
<evidence type="ECO:0000256" key="5">
    <source>
        <dbReference type="ARBA" id="ARBA00023136"/>
    </source>
</evidence>
<dbReference type="Pfam" id="PF13896">
    <property type="entry name" value="Glyco_transf_49"/>
    <property type="match status" value="2"/>
</dbReference>
<keyword evidence="3" id="KW-0735">Signal-anchor</keyword>
<dbReference type="Proteomes" id="UP000092993">
    <property type="component" value="Unassembled WGS sequence"/>
</dbReference>
<keyword evidence="4" id="KW-1133">Transmembrane helix</keyword>
<keyword evidence="6" id="KW-0325">Glycoprotein</keyword>
<keyword evidence="5" id="KW-0472">Membrane</keyword>
<evidence type="ECO:0000256" key="1">
    <source>
        <dbReference type="ARBA" id="ARBA00004606"/>
    </source>
</evidence>
<reference evidence="7 8" key="1">
    <citation type="submission" date="2016-03" db="EMBL/GenBank/DDBJ databases">
        <title>Whole genome sequencing of Grifola frondosa 9006-11.</title>
        <authorList>
            <person name="Min B."/>
            <person name="Park H."/>
            <person name="Kim J.-G."/>
            <person name="Cho H."/>
            <person name="Oh Y.-L."/>
            <person name="Kong W.-S."/>
            <person name="Choi I.-G."/>
        </authorList>
    </citation>
    <scope>NUCLEOTIDE SEQUENCE [LARGE SCALE GENOMIC DNA]</scope>
    <source>
        <strain evidence="7 8">9006-11</strain>
    </source>
</reference>
<sequence length="376" mass="41364">MFGDVCSRNDLQSFVLWSNQCRRILGNMAILSALIKSVQFCVVTYVSVAVLYTTQYLAARSVGHIWYPSLPTHVPPAQEDINSPNLRALAVTGHAGNVATRNVDSLSRDAWVDLWSAGFVSSEVVHLPSYGTAAANHSILEETLLSKAFSQAMHPTRIIPFYYRATGDIREDDVSITTLVTSNRFKVFKQLVERYQGPISVTVHIPLPSHSSFVSLPPTHPSVVALNSLHVLYSSTPLFSTYVDVHLALSPFTGPAAAGEEGEGGRQFNVWRNAARLFARTEFVMMLDVDFAVCTDWRSAIGDAIRQAKEEVNGVDIEGGKRDVGSREMVSMLREGSAALVVPAFEYVKQEDGADQRSFPTDKEASSSFMLLLNCR</sequence>
<name>A0A1C7M3X6_GRIFR</name>
<evidence type="ECO:0000313" key="7">
    <source>
        <dbReference type="EMBL" id="OBZ69784.1"/>
    </source>
</evidence>
<keyword evidence="8" id="KW-1185">Reference proteome</keyword>
<proteinExistence type="predicted"/>
<evidence type="ECO:0000256" key="2">
    <source>
        <dbReference type="ARBA" id="ARBA00022692"/>
    </source>
</evidence>
<gene>
    <name evidence="7" type="primary">gnt15</name>
    <name evidence="7" type="ORF">A0H81_10485</name>
</gene>
<evidence type="ECO:0000313" key="8">
    <source>
        <dbReference type="Proteomes" id="UP000092993"/>
    </source>
</evidence>
<evidence type="ECO:0000256" key="4">
    <source>
        <dbReference type="ARBA" id="ARBA00022989"/>
    </source>
</evidence>
<dbReference type="STRING" id="5627.A0A1C7M3X6"/>
<dbReference type="PANTHER" id="PTHR12270">
    <property type="entry name" value="GLYCOSYLTRANSFERASE-RELATED"/>
    <property type="match status" value="1"/>
</dbReference>
<dbReference type="AlphaFoldDB" id="A0A1C7M3X6"/>
<dbReference type="InterPro" id="IPR051292">
    <property type="entry name" value="Xyl/GlcA_transferase"/>
</dbReference>
<accession>A0A1C7M3X6</accession>
<dbReference type="GO" id="GO:0042285">
    <property type="term" value="F:xylosyltransferase activity"/>
    <property type="evidence" value="ECO:0007669"/>
    <property type="project" value="TreeGrafter"/>
</dbReference>
<dbReference type="EMBL" id="LUGG01000015">
    <property type="protein sequence ID" value="OBZ69784.1"/>
    <property type="molecule type" value="Genomic_DNA"/>
</dbReference>
<dbReference type="OrthoDB" id="411524at2759"/>
<dbReference type="PANTHER" id="PTHR12270:SF25">
    <property type="entry name" value="GLYCOSYLTRANSFERASE-LIKE PROTEIN LARGE"/>
    <property type="match status" value="1"/>
</dbReference>
<evidence type="ECO:0000256" key="3">
    <source>
        <dbReference type="ARBA" id="ARBA00022968"/>
    </source>
</evidence>
<protein>
    <submittedName>
        <fullName evidence="7">Glycosyltransferase-like protein gnt15</fullName>
    </submittedName>
</protein>
<comment type="caution">
    <text evidence="7">The sequence shown here is derived from an EMBL/GenBank/DDBJ whole genome shotgun (WGS) entry which is preliminary data.</text>
</comment>